<dbReference type="PANTHER" id="PTHR10587">
    <property type="entry name" value="GLYCOSYL TRANSFERASE-RELATED"/>
    <property type="match status" value="1"/>
</dbReference>
<gene>
    <name evidence="3" type="ORF">N864_15355</name>
</gene>
<dbReference type="GO" id="GO:0005975">
    <property type="term" value="P:carbohydrate metabolic process"/>
    <property type="evidence" value="ECO:0007669"/>
    <property type="project" value="InterPro"/>
</dbReference>
<evidence type="ECO:0000313" key="3">
    <source>
        <dbReference type="EMBL" id="EWT04189.1"/>
    </source>
</evidence>
<dbReference type="InterPro" id="IPR050248">
    <property type="entry name" value="Polysacc_deacetylase_ArnD"/>
</dbReference>
<name>W9GJX7_9MICO</name>
<dbReference type="PROSITE" id="PS51677">
    <property type="entry name" value="NODB"/>
    <property type="match status" value="1"/>
</dbReference>
<dbReference type="Pfam" id="PF01522">
    <property type="entry name" value="Polysacc_deac_1"/>
    <property type="match status" value="1"/>
</dbReference>
<proteinExistence type="predicted"/>
<reference evidence="4" key="1">
    <citation type="submission" date="2013-08" db="EMBL/GenBank/DDBJ databases">
        <title>Intrasporangium oryzae NRRL B-24470.</title>
        <authorList>
            <person name="Liu H."/>
            <person name="Wang G."/>
        </authorList>
    </citation>
    <scope>NUCLEOTIDE SEQUENCE [LARGE SCALE GENOMIC DNA]</scope>
    <source>
        <strain evidence="4">Q5-1</strain>
    </source>
</reference>
<keyword evidence="4" id="KW-1185">Reference proteome</keyword>
<dbReference type="PATRIC" id="fig|584657.3.peg.3934"/>
<evidence type="ECO:0000256" key="1">
    <source>
        <dbReference type="SAM" id="MobiDB-lite"/>
    </source>
</evidence>
<accession>W9GJX7</accession>
<dbReference type="EMBL" id="AWQS01000308">
    <property type="protein sequence ID" value="EWT04189.1"/>
    <property type="molecule type" value="Genomic_DNA"/>
</dbReference>
<dbReference type="AlphaFoldDB" id="W9GJX7"/>
<organism evidence="3 4">
    <name type="scientific">Intrasporangium chromatireducens Q5-1</name>
    <dbReference type="NCBI Taxonomy" id="584657"/>
    <lineage>
        <taxon>Bacteria</taxon>
        <taxon>Bacillati</taxon>
        <taxon>Actinomycetota</taxon>
        <taxon>Actinomycetes</taxon>
        <taxon>Micrococcales</taxon>
        <taxon>Intrasporangiaceae</taxon>
        <taxon>Intrasporangium</taxon>
    </lineage>
</organism>
<dbReference type="GO" id="GO:0016810">
    <property type="term" value="F:hydrolase activity, acting on carbon-nitrogen (but not peptide) bonds"/>
    <property type="evidence" value="ECO:0007669"/>
    <property type="project" value="InterPro"/>
</dbReference>
<comment type="caution">
    <text evidence="3">The sequence shown here is derived from an EMBL/GenBank/DDBJ whole genome shotgun (WGS) entry which is preliminary data.</text>
</comment>
<protein>
    <submittedName>
        <fullName evidence="3">Polysaccharide deacetylase</fullName>
    </submittedName>
</protein>
<dbReference type="Proteomes" id="UP000019494">
    <property type="component" value="Unassembled WGS sequence"/>
</dbReference>
<dbReference type="SUPFAM" id="SSF88713">
    <property type="entry name" value="Glycoside hydrolase/deacetylase"/>
    <property type="match status" value="1"/>
</dbReference>
<dbReference type="GO" id="GO:0016020">
    <property type="term" value="C:membrane"/>
    <property type="evidence" value="ECO:0007669"/>
    <property type="project" value="TreeGrafter"/>
</dbReference>
<sequence length="246" mass="25913">MPSTARTSRPGPTAATPAPTTSASRPTSASCSIPASLRGVDLEALPTTRKVVALTFDAGGSADGVSSILATLSREGVPATFFLTGDFIDQFPASAKAIARYPIGNHTYEHPDLTTLTDAGVRTQIRSAAARIRAVTGRDPRPLFRFPFGAVDRHAIGLVNGECYVPFRWTVDTLGWEGVTGGQSVDSVVSRVLSRARPGEIVLMHVGAHPEDHSTLDADALPRVISGLRAKGYGFVTLQSVFSSTP</sequence>
<dbReference type="CDD" id="cd10917">
    <property type="entry name" value="CE4_NodB_like_6s_7s"/>
    <property type="match status" value="1"/>
</dbReference>
<evidence type="ECO:0000259" key="2">
    <source>
        <dbReference type="PROSITE" id="PS51677"/>
    </source>
</evidence>
<dbReference type="InterPro" id="IPR002509">
    <property type="entry name" value="NODB_dom"/>
</dbReference>
<feature type="region of interest" description="Disordered" evidence="1">
    <location>
        <begin position="1"/>
        <end position="30"/>
    </location>
</feature>
<evidence type="ECO:0000313" key="4">
    <source>
        <dbReference type="Proteomes" id="UP000019494"/>
    </source>
</evidence>
<feature type="domain" description="NodB homology" evidence="2">
    <location>
        <begin position="50"/>
        <end position="236"/>
    </location>
</feature>
<dbReference type="Gene3D" id="3.20.20.370">
    <property type="entry name" value="Glycoside hydrolase/deacetylase"/>
    <property type="match status" value="1"/>
</dbReference>
<dbReference type="InterPro" id="IPR011330">
    <property type="entry name" value="Glyco_hydro/deAcase_b/a-brl"/>
</dbReference>
<dbReference type="RefSeq" id="WP_240474427.1">
    <property type="nucleotide sequence ID" value="NZ_AWQS01000308.1"/>
</dbReference>
<dbReference type="PANTHER" id="PTHR10587:SF128">
    <property type="entry name" value="POLYSACCHARIDE DEACETYLASE PDAB-RELATED"/>
    <property type="match status" value="1"/>
</dbReference>